<feature type="transmembrane region" description="Helical" evidence="1">
    <location>
        <begin position="51"/>
        <end position="72"/>
    </location>
</feature>
<sequence>MLVNADSSKKFVSWYIKSLCSVFIIIVFVFFYRFGFNFNTTLETWVHSASFFNNILTPPLLAITSVFILLTWRTSKTELEATKTLLEKQLASKDLVEDLETFSRRLSDLSNVERLSLNPGAKSRLKFYLVSTLDMNNNLYSHAAQWMEGLADSLDKREFTLYYLSQVDLEVRKCIESYSRLMEHDMTLPEVISEWFSHPDVINLVAGFAFIKSSEGQIWVSSFSKLLKNVCNKEASIQAKYLDEMFFRIDVNFALTCIQYLNELGLTDEQKEIFLNYHKSSCGNH</sequence>
<keyword evidence="1" id="KW-0812">Transmembrane</keyword>
<keyword evidence="1" id="KW-1133">Transmembrane helix</keyword>
<name>A0A0F9BM87_9ZZZZ</name>
<evidence type="ECO:0008006" key="3">
    <source>
        <dbReference type="Google" id="ProtNLM"/>
    </source>
</evidence>
<accession>A0A0F9BM87</accession>
<evidence type="ECO:0000313" key="2">
    <source>
        <dbReference type="EMBL" id="KKK91739.1"/>
    </source>
</evidence>
<dbReference type="AlphaFoldDB" id="A0A0F9BM87"/>
<reference evidence="2" key="1">
    <citation type="journal article" date="2015" name="Nature">
        <title>Complex archaea that bridge the gap between prokaryotes and eukaryotes.</title>
        <authorList>
            <person name="Spang A."/>
            <person name="Saw J.H."/>
            <person name="Jorgensen S.L."/>
            <person name="Zaremba-Niedzwiedzka K."/>
            <person name="Martijn J."/>
            <person name="Lind A.E."/>
            <person name="van Eijk R."/>
            <person name="Schleper C."/>
            <person name="Guy L."/>
            <person name="Ettema T.J."/>
        </authorList>
    </citation>
    <scope>NUCLEOTIDE SEQUENCE</scope>
</reference>
<gene>
    <name evidence="2" type="ORF">LCGC14_2709930</name>
</gene>
<dbReference type="EMBL" id="LAZR01048519">
    <property type="protein sequence ID" value="KKK91739.1"/>
    <property type="molecule type" value="Genomic_DNA"/>
</dbReference>
<proteinExistence type="predicted"/>
<keyword evidence="1" id="KW-0472">Membrane</keyword>
<organism evidence="2">
    <name type="scientific">marine sediment metagenome</name>
    <dbReference type="NCBI Taxonomy" id="412755"/>
    <lineage>
        <taxon>unclassified sequences</taxon>
        <taxon>metagenomes</taxon>
        <taxon>ecological metagenomes</taxon>
    </lineage>
</organism>
<comment type="caution">
    <text evidence="2">The sequence shown here is derived from an EMBL/GenBank/DDBJ whole genome shotgun (WGS) entry which is preliminary data.</text>
</comment>
<protein>
    <recommendedName>
        <fullName evidence="3">Phage abortive infection protein</fullName>
    </recommendedName>
</protein>
<evidence type="ECO:0000256" key="1">
    <source>
        <dbReference type="SAM" id="Phobius"/>
    </source>
</evidence>
<feature type="transmembrane region" description="Helical" evidence="1">
    <location>
        <begin position="12"/>
        <end position="31"/>
    </location>
</feature>